<evidence type="ECO:0000256" key="3">
    <source>
        <dbReference type="ARBA" id="ARBA00023295"/>
    </source>
</evidence>
<dbReference type="Gene3D" id="3.20.20.80">
    <property type="entry name" value="Glycosidases"/>
    <property type="match status" value="1"/>
</dbReference>
<dbReference type="Proteomes" id="UP001597055">
    <property type="component" value="Unassembled WGS sequence"/>
</dbReference>
<evidence type="ECO:0000313" key="7">
    <source>
        <dbReference type="EMBL" id="MFD0791853.1"/>
    </source>
</evidence>
<feature type="domain" description="GH26" evidence="6">
    <location>
        <begin position="143"/>
        <end position="461"/>
    </location>
</feature>
<organism evidence="7 8">
    <name type="scientific">Microbacterium insulae</name>
    <dbReference type="NCBI Taxonomy" id="483014"/>
    <lineage>
        <taxon>Bacteria</taxon>
        <taxon>Bacillati</taxon>
        <taxon>Actinomycetota</taxon>
        <taxon>Actinomycetes</taxon>
        <taxon>Micrococcales</taxon>
        <taxon>Microbacteriaceae</taxon>
        <taxon>Microbacterium</taxon>
    </lineage>
</organism>
<proteinExistence type="inferred from homology"/>
<evidence type="ECO:0000256" key="2">
    <source>
        <dbReference type="ARBA" id="ARBA00022801"/>
    </source>
</evidence>
<gene>
    <name evidence="7" type="ORF">ACFQ0P_15775</name>
</gene>
<reference evidence="8" key="1">
    <citation type="journal article" date="2019" name="Int. J. Syst. Evol. Microbiol.">
        <title>The Global Catalogue of Microorganisms (GCM) 10K type strain sequencing project: providing services to taxonomists for standard genome sequencing and annotation.</title>
        <authorList>
            <consortium name="The Broad Institute Genomics Platform"/>
            <consortium name="The Broad Institute Genome Sequencing Center for Infectious Disease"/>
            <person name="Wu L."/>
            <person name="Ma J."/>
        </authorList>
    </citation>
    <scope>NUCLEOTIDE SEQUENCE [LARGE SCALE GENOMIC DNA]</scope>
    <source>
        <strain evidence="8">CCUG 54523</strain>
    </source>
</reference>
<protein>
    <submittedName>
        <fullName evidence="7">Glycoside hydrolase family 26 protein</fullName>
    </submittedName>
</protein>
<dbReference type="InterPro" id="IPR000805">
    <property type="entry name" value="Glyco_hydro_26"/>
</dbReference>
<dbReference type="PROSITE" id="PS51764">
    <property type="entry name" value="GH26"/>
    <property type="match status" value="1"/>
</dbReference>
<keyword evidence="8" id="KW-1185">Reference proteome</keyword>
<evidence type="ECO:0000313" key="8">
    <source>
        <dbReference type="Proteomes" id="UP001597055"/>
    </source>
</evidence>
<dbReference type="EMBL" id="JBHTII010000002">
    <property type="protein sequence ID" value="MFD0791853.1"/>
    <property type="molecule type" value="Genomic_DNA"/>
</dbReference>
<comment type="similarity">
    <text evidence="1 4">Belongs to the glycosyl hydrolase 26 family.</text>
</comment>
<dbReference type="InterPro" id="IPR017853">
    <property type="entry name" value="GH"/>
</dbReference>
<feature type="region of interest" description="Disordered" evidence="5">
    <location>
        <begin position="70"/>
        <end position="115"/>
    </location>
</feature>
<dbReference type="SUPFAM" id="SSF51445">
    <property type="entry name" value="(Trans)glycosidases"/>
    <property type="match status" value="1"/>
</dbReference>
<comment type="caution">
    <text evidence="7">The sequence shown here is derived from an EMBL/GenBank/DDBJ whole genome shotgun (WGS) entry which is preliminary data.</text>
</comment>
<evidence type="ECO:0000256" key="4">
    <source>
        <dbReference type="PROSITE-ProRule" id="PRU01100"/>
    </source>
</evidence>
<dbReference type="InterPro" id="IPR022790">
    <property type="entry name" value="GH26_dom"/>
</dbReference>
<dbReference type="PRINTS" id="PR01217">
    <property type="entry name" value="PRICHEXTENSN"/>
</dbReference>
<dbReference type="Pfam" id="PF02156">
    <property type="entry name" value="Glyco_hydro_26"/>
    <property type="match status" value="1"/>
</dbReference>
<accession>A0ABW3ALJ0</accession>
<dbReference type="GO" id="GO:0016787">
    <property type="term" value="F:hydrolase activity"/>
    <property type="evidence" value="ECO:0007669"/>
    <property type="project" value="UniProtKB-KW"/>
</dbReference>
<keyword evidence="3 4" id="KW-0326">Glycosidase</keyword>
<evidence type="ECO:0000256" key="1">
    <source>
        <dbReference type="ARBA" id="ARBA00007754"/>
    </source>
</evidence>
<name>A0ABW3ALJ0_9MICO</name>
<evidence type="ECO:0000259" key="6">
    <source>
        <dbReference type="PROSITE" id="PS51764"/>
    </source>
</evidence>
<dbReference type="RefSeq" id="WP_204979582.1">
    <property type="nucleotide sequence ID" value="NZ_JBHTII010000002.1"/>
</dbReference>
<sequence>MSDSTPRTWWATSGRASKLTALGGLVLTVALVATSAVVWASPGGFTPGPSAEDQLAAALAENASLQAKLDAADRDTSNVTPTPRAATPTPTPKPTTTPKPTPPTPAPPAPEPETNTVVVYRTAPEGGGEQAVAPAPAAPAKPPVKPAITAPPIATLLAPEQRYFGMYTAQAPFNFATFDDAALKAGTRQSMVGYFGGWDQTFRGDAVARSWERGLLPMLTWESRPIAAANDVAEDPVYSLPRILGGAFDDYLRQYARDIVATGLPLGIRLNHEMNGTWYPWAEQKTNGSSNNGNRPGDYAAVWRHVHDIFESEGANDFVIWTWAPNIVNNLPSRHQDPAYLQSLYPGDEYVDLVGISGYLRTPFVSANNFTFDYTFGATLDQLRALTDKPILLAEVGATENGGKKVTWLNSLFASLGEPENDDIIGLAWFNIAVTTVSGGDRVTNDWRIDSRADSLAAFRDGLARPSADFRLIPY</sequence>
<feature type="active site" description="Nucleophile" evidence="4">
    <location>
        <position position="395"/>
    </location>
</feature>
<evidence type="ECO:0000256" key="5">
    <source>
        <dbReference type="SAM" id="MobiDB-lite"/>
    </source>
</evidence>
<keyword evidence="2 4" id="KW-0378">Hydrolase</keyword>
<feature type="compositionally biased region" description="Pro residues" evidence="5">
    <location>
        <begin position="89"/>
        <end position="111"/>
    </location>
</feature>
<feature type="active site" description="Proton donor" evidence="4">
    <location>
        <position position="273"/>
    </location>
</feature>
<dbReference type="PANTHER" id="PTHR40079:SF4">
    <property type="entry name" value="GH26 DOMAIN-CONTAINING PROTEIN-RELATED"/>
    <property type="match status" value="1"/>
</dbReference>
<dbReference type="PANTHER" id="PTHR40079">
    <property type="entry name" value="MANNAN ENDO-1,4-BETA-MANNOSIDASE E-RELATED"/>
    <property type="match status" value="1"/>
</dbReference>